<sequence length="519" mass="55576">MENFGVLSLLPPLVAIILALYWRRVIPSLFLGIWVAATMINGFNPFMGFYKAFEEFIIPSLGSKWNATIIMYGAAFGGLIAILQKTGGAHAVAEAITKRVKSSTGAQIATWLFGIVIFFDDYFNALTVGNVMRPICDKVRISREKLAYIVDSTSAPICLLIPVSTWIVYVMGLIGTEFQKLGITESPYLAYLKTIPYNLYSILALVMVAIIAVTKVEFGPMAQAELRARKTGKVLADDANPPSSKEITEARPKEGIIPRVSNMVIPLAVLLIMIPPLFLWTGGYKWGGSIVEAVGNADGAMSTLIAVLIASLVGIILGIRQKIFDFNEGLDTFIEGVKGMVLAFLILILAWSIGDATRAVGTADFIVQIAKGVLSPSLIPVVTFVAGCIISFSTGTSYGTFAIMMPIAVPIASSMGVPIFPVIAAVLSGGIFGDHCSPISDTTILSSTGASCDHVAHVRTQLPYAITTGLSALVGFLVIGYVKSALVSLVVSVILLYLLVRVFSKIWSVEESIEDVFVA</sequence>
<evidence type="ECO:0000256" key="6">
    <source>
        <dbReference type="SAM" id="Phobius"/>
    </source>
</evidence>
<dbReference type="KEGG" id="aft:BBF96_15745"/>
<keyword evidence="9" id="KW-1185">Reference proteome</keyword>
<feature type="transmembrane region" description="Helical" evidence="6">
    <location>
        <begin position="195"/>
        <end position="213"/>
    </location>
</feature>
<name>A0A3Q9HT53_9FIRM</name>
<dbReference type="PANTHER" id="PTHR43478">
    <property type="entry name" value="NA+/H+ ANTIPORTER-RELATED"/>
    <property type="match status" value="1"/>
</dbReference>
<feature type="transmembrane region" description="Helical" evidence="6">
    <location>
        <begin position="260"/>
        <end position="280"/>
    </location>
</feature>
<gene>
    <name evidence="8" type="ORF">BBF96_15745</name>
</gene>
<feature type="transmembrane region" description="Helical" evidence="6">
    <location>
        <begin position="148"/>
        <end position="175"/>
    </location>
</feature>
<evidence type="ECO:0000256" key="5">
    <source>
        <dbReference type="ARBA" id="ARBA00023136"/>
    </source>
</evidence>
<dbReference type="EMBL" id="CP016379">
    <property type="protein sequence ID" value="AZR74695.1"/>
    <property type="molecule type" value="Genomic_DNA"/>
</dbReference>
<dbReference type="AlphaFoldDB" id="A0A3Q9HT53"/>
<dbReference type="InterPro" id="IPR018461">
    <property type="entry name" value="Na/H_Antiport_NhaC-like_C"/>
</dbReference>
<dbReference type="Pfam" id="PF03553">
    <property type="entry name" value="Na_H_antiporter"/>
    <property type="match status" value="1"/>
</dbReference>
<feature type="transmembrane region" description="Helical" evidence="6">
    <location>
        <begin position="407"/>
        <end position="432"/>
    </location>
</feature>
<reference evidence="8 9" key="1">
    <citation type="submission" date="2016-07" db="EMBL/GenBank/DDBJ databases">
        <title>Genome and transcriptome analysis of iron-reducing fermentative bacteria Anoxybacter fermentans.</title>
        <authorList>
            <person name="Zeng X."/>
            <person name="Shao Z."/>
        </authorList>
    </citation>
    <scope>NUCLEOTIDE SEQUENCE [LARGE SCALE GENOMIC DNA]</scope>
    <source>
        <strain evidence="8 9">DY22613</strain>
    </source>
</reference>
<keyword evidence="4 6" id="KW-1133">Transmembrane helix</keyword>
<proteinExistence type="predicted"/>
<comment type="subcellular location">
    <subcellularLocation>
        <location evidence="1">Cell membrane</location>
        <topology evidence="1">Multi-pass membrane protein</topology>
    </subcellularLocation>
</comment>
<evidence type="ECO:0000259" key="7">
    <source>
        <dbReference type="Pfam" id="PF03553"/>
    </source>
</evidence>
<evidence type="ECO:0000256" key="2">
    <source>
        <dbReference type="ARBA" id="ARBA00022475"/>
    </source>
</evidence>
<feature type="transmembrane region" description="Helical" evidence="6">
    <location>
        <begin position="65"/>
        <end position="83"/>
    </location>
</feature>
<feature type="transmembrane region" description="Helical" evidence="6">
    <location>
        <begin position="6"/>
        <end position="22"/>
    </location>
</feature>
<dbReference type="PANTHER" id="PTHR43478:SF1">
    <property type="entry name" value="NA+_H+ ANTIPORTER NHAC-LIKE C-TERMINAL DOMAIN-CONTAINING PROTEIN"/>
    <property type="match status" value="1"/>
</dbReference>
<keyword evidence="3 6" id="KW-0812">Transmembrane</keyword>
<keyword evidence="5 6" id="KW-0472">Membrane</keyword>
<feature type="transmembrane region" description="Helical" evidence="6">
    <location>
        <begin position="300"/>
        <end position="320"/>
    </location>
</feature>
<feature type="transmembrane region" description="Helical" evidence="6">
    <location>
        <begin position="472"/>
        <end position="500"/>
    </location>
</feature>
<keyword evidence="2" id="KW-1003">Cell membrane</keyword>
<evidence type="ECO:0000256" key="1">
    <source>
        <dbReference type="ARBA" id="ARBA00004651"/>
    </source>
</evidence>
<protein>
    <submittedName>
        <fullName evidence="8">Sodium:proton antiporter</fullName>
    </submittedName>
</protein>
<evidence type="ECO:0000256" key="4">
    <source>
        <dbReference type="ARBA" id="ARBA00022989"/>
    </source>
</evidence>
<evidence type="ECO:0000256" key="3">
    <source>
        <dbReference type="ARBA" id="ARBA00022692"/>
    </source>
</evidence>
<evidence type="ECO:0000313" key="8">
    <source>
        <dbReference type="EMBL" id="AZR74695.1"/>
    </source>
</evidence>
<dbReference type="OrthoDB" id="9762978at2"/>
<dbReference type="RefSeq" id="WP_127018063.1">
    <property type="nucleotide sequence ID" value="NZ_CP016379.1"/>
</dbReference>
<evidence type="ECO:0000313" key="9">
    <source>
        <dbReference type="Proteomes" id="UP000267250"/>
    </source>
</evidence>
<dbReference type="Proteomes" id="UP000267250">
    <property type="component" value="Chromosome"/>
</dbReference>
<feature type="transmembrane region" description="Helical" evidence="6">
    <location>
        <begin position="332"/>
        <end position="353"/>
    </location>
</feature>
<feature type="transmembrane region" description="Helical" evidence="6">
    <location>
        <begin position="373"/>
        <end position="395"/>
    </location>
</feature>
<dbReference type="GO" id="GO:0005886">
    <property type="term" value="C:plasma membrane"/>
    <property type="evidence" value="ECO:0007669"/>
    <property type="project" value="UniProtKB-SubCell"/>
</dbReference>
<accession>A0A3Q9HT53</accession>
<organism evidence="8 9">
    <name type="scientific">Anoxybacter fermentans</name>
    <dbReference type="NCBI Taxonomy" id="1323375"/>
    <lineage>
        <taxon>Bacteria</taxon>
        <taxon>Bacillati</taxon>
        <taxon>Bacillota</taxon>
        <taxon>Clostridia</taxon>
        <taxon>Halanaerobiales</taxon>
        <taxon>Anoxybacter</taxon>
    </lineage>
</organism>
<feature type="domain" description="Na+/H+ antiporter NhaC-like C-terminal" evidence="7">
    <location>
        <begin position="157"/>
        <end position="480"/>
    </location>
</feature>
<feature type="transmembrane region" description="Helical" evidence="6">
    <location>
        <begin position="29"/>
        <end position="53"/>
    </location>
</feature>